<keyword evidence="1" id="KW-0479">Metal-binding</keyword>
<dbReference type="InterPro" id="IPR045028">
    <property type="entry name" value="DinG/Rad3-like"/>
</dbReference>
<dbReference type="InterPro" id="IPR006554">
    <property type="entry name" value="Helicase-like_DEXD_c2"/>
</dbReference>
<feature type="compositionally biased region" description="Basic and acidic residues" evidence="9">
    <location>
        <begin position="254"/>
        <end position="272"/>
    </location>
</feature>
<dbReference type="GO" id="GO:0006289">
    <property type="term" value="P:nucleotide-excision repair"/>
    <property type="evidence" value="ECO:0007669"/>
    <property type="project" value="TreeGrafter"/>
</dbReference>
<dbReference type="PROSITE" id="PS00690">
    <property type="entry name" value="DEAH_ATP_HELICASE"/>
    <property type="match status" value="1"/>
</dbReference>
<dbReference type="GO" id="GO:0005634">
    <property type="term" value="C:nucleus"/>
    <property type="evidence" value="ECO:0007669"/>
    <property type="project" value="TreeGrafter"/>
</dbReference>
<keyword evidence="7" id="KW-0411">Iron-sulfur</keyword>
<evidence type="ECO:0000256" key="5">
    <source>
        <dbReference type="ARBA" id="ARBA00022840"/>
    </source>
</evidence>
<dbReference type="AlphaFoldDB" id="A0A388KRV3"/>
<feature type="compositionally biased region" description="Acidic residues" evidence="9">
    <location>
        <begin position="306"/>
        <end position="319"/>
    </location>
</feature>
<dbReference type="GO" id="GO:0005524">
    <property type="term" value="F:ATP binding"/>
    <property type="evidence" value="ECO:0007669"/>
    <property type="project" value="UniProtKB-KW"/>
</dbReference>
<dbReference type="GO" id="GO:0016818">
    <property type="term" value="F:hydrolase activity, acting on acid anhydrides, in phosphorus-containing anhydrides"/>
    <property type="evidence" value="ECO:0007669"/>
    <property type="project" value="InterPro"/>
</dbReference>
<accession>A0A388KRV3</accession>
<keyword evidence="2" id="KW-0547">Nucleotide-binding</keyword>
<feature type="compositionally biased region" description="Basic and acidic residues" evidence="9">
    <location>
        <begin position="320"/>
        <end position="340"/>
    </location>
</feature>
<feature type="compositionally biased region" description="Polar residues" evidence="9">
    <location>
        <begin position="1073"/>
        <end position="1082"/>
    </location>
</feature>
<dbReference type="Pfam" id="PF06733">
    <property type="entry name" value="DEAD_2"/>
    <property type="match status" value="1"/>
</dbReference>
<sequence length="1138" mass="126326">MYQGGGDSSWKPMAERREKDGAGPSRPGPPRRVGLSRPSIVPVVPAGTLKDTPTGKGFTISGVPVRFPYEPYGSQLAFMHKVLATLEATRREKNVNAILESPTGSGKSLALLCAALAWQRHMKKNPPPPHPPPPSATGATAAAGATPPAPTLTFAAPSTGPSPLSGPFAYGPATTLSPHQCGKERRRSADGGCAGGSGGGNGSGKGSGIDHFGEAGGFIRDEDDRWNTAGFHDDADFQEMKRPNNGRQRGRLSGQDEGRRLSGQDEGRRLSGQDDAAMLADTKPKVPKIYYATCRDEEERRKAAEEEAATEEEEEEEEPLERRRGEERGETSGTKGEDAWMEKKITEWVANLSLGEDEEAQLYVPQEEREAFVRQLETIEEPLERQTTEDEKKLEWKLRMMREKKRRREEANRVAKEVEKVQACREEVQAQVEVPAKPDKILGYLEILSKAWVEEHQAVKGQDVTLHTIRYGFREFARDVVTHVGTEVKKLKEGEEKFCAGAIEGAKVVVAAEAKARPHKEPVKLKFPDPYGGKKEESFDNWEASVNSYVYLQHILSEEQVLVAFQAFKDEAANFVIREFRKTEYAAPMAVLASRRHYCINPPLLRRKSNIDEDCKELLKDPRSSCPYYKNVNNLKTHPALSGNMQIHDVEDLAGMGREVRGCPYFAARGIAEDADIVFCPYNYILEPGIRKAMELDIKDAVIILDEAHNIEDVTREAASTEVTEDLLGGLLYELNTVHYGKNKEVHEPLREVIQALLSWLHDQAQNLKNKQFERGHSLWSGGEAVFELGKVGIVAPTFPVLLKCATKAVQLATDSNNKEPVLSGMGCSTLEGLFRTLNYMFKQNFKHLHDFRMVVEQNVQQDEGKLLFWASRRQEVSFKLWCLNPAVAFLEVAALARTIILTSGTLAPMDSFASELGTLFPNRIETMHVVDMKKQVWAGCLGVGPDSKPLKADFKNLHTLEFQDSVGAALERFFQVVPGGILVFFSSYHALETFAIRWKATKLWERLESLKQMFTEPKGRQLDEQFDTLLKRYSNAVMGENNTGIGARNAKGGKGRSRTTGRYRAGPRSSKEATGSETVTGSKPRGAALLAVCRGKVSEGMDFADEYARAVVSTSSNRAVILMHELYYLPSSIRAVV</sequence>
<keyword evidence="4" id="KW-0347">Helicase</keyword>
<feature type="compositionally biased region" description="Basic and acidic residues" evidence="9">
    <location>
        <begin position="219"/>
        <end position="242"/>
    </location>
</feature>
<reference evidence="11 12" key="1">
    <citation type="journal article" date="2018" name="Cell">
        <title>The Chara Genome: Secondary Complexity and Implications for Plant Terrestrialization.</title>
        <authorList>
            <person name="Nishiyama T."/>
            <person name="Sakayama H."/>
            <person name="Vries J.D."/>
            <person name="Buschmann H."/>
            <person name="Saint-Marcoux D."/>
            <person name="Ullrich K.K."/>
            <person name="Haas F.B."/>
            <person name="Vanderstraeten L."/>
            <person name="Becker D."/>
            <person name="Lang D."/>
            <person name="Vosolsobe S."/>
            <person name="Rombauts S."/>
            <person name="Wilhelmsson P.K.I."/>
            <person name="Janitza P."/>
            <person name="Kern R."/>
            <person name="Heyl A."/>
            <person name="Rumpler F."/>
            <person name="Villalobos L.I.A.C."/>
            <person name="Clay J.M."/>
            <person name="Skokan R."/>
            <person name="Toyoda A."/>
            <person name="Suzuki Y."/>
            <person name="Kagoshima H."/>
            <person name="Schijlen E."/>
            <person name="Tajeshwar N."/>
            <person name="Catarino B."/>
            <person name="Hetherington A.J."/>
            <person name="Saltykova A."/>
            <person name="Bonnot C."/>
            <person name="Breuninger H."/>
            <person name="Symeonidi A."/>
            <person name="Radhakrishnan G.V."/>
            <person name="Van Nieuwerburgh F."/>
            <person name="Deforce D."/>
            <person name="Chang C."/>
            <person name="Karol K.G."/>
            <person name="Hedrich R."/>
            <person name="Ulvskov P."/>
            <person name="Glockner G."/>
            <person name="Delwiche C.F."/>
            <person name="Petrasek J."/>
            <person name="Van de Peer Y."/>
            <person name="Friml J."/>
            <person name="Beilby M."/>
            <person name="Dolan L."/>
            <person name="Kohara Y."/>
            <person name="Sugano S."/>
            <person name="Fujiyama A."/>
            <person name="Delaux P.-M."/>
            <person name="Quint M."/>
            <person name="TheiBen G."/>
            <person name="Hagemann M."/>
            <person name="Harholt J."/>
            <person name="Dunand C."/>
            <person name="Zachgo S."/>
            <person name="Langdale J."/>
            <person name="Maumus F."/>
            <person name="Straeten D.V.D."/>
            <person name="Gould S.B."/>
            <person name="Rensing S.A."/>
        </authorList>
    </citation>
    <scope>NUCLEOTIDE SEQUENCE [LARGE SCALE GENOMIC DNA]</scope>
    <source>
        <strain evidence="11 12">S276</strain>
    </source>
</reference>
<dbReference type="GO" id="GO:0046872">
    <property type="term" value="F:metal ion binding"/>
    <property type="evidence" value="ECO:0007669"/>
    <property type="project" value="UniProtKB-KW"/>
</dbReference>
<name>A0A388KRV3_CHABU</name>
<dbReference type="OrthoDB" id="19182at2759"/>
<dbReference type="InterPro" id="IPR010614">
    <property type="entry name" value="RAD3-like_helicase_DEAD"/>
</dbReference>
<dbReference type="EMBL" id="BFEA01000171">
    <property type="protein sequence ID" value="GBG72728.1"/>
    <property type="molecule type" value="Genomic_DNA"/>
</dbReference>
<evidence type="ECO:0000256" key="9">
    <source>
        <dbReference type="SAM" id="MobiDB-lite"/>
    </source>
</evidence>
<evidence type="ECO:0000256" key="3">
    <source>
        <dbReference type="ARBA" id="ARBA00022801"/>
    </source>
</evidence>
<feature type="compositionally biased region" description="Basic residues" evidence="9">
    <location>
        <begin position="1052"/>
        <end position="1062"/>
    </location>
</feature>
<dbReference type="PANTHER" id="PTHR11472:SF47">
    <property type="entry name" value="FANCONI ANEMIA GROUP J PROTEIN"/>
    <property type="match status" value="1"/>
</dbReference>
<feature type="region of interest" description="Disordered" evidence="9">
    <location>
        <begin position="297"/>
        <end position="340"/>
    </location>
</feature>
<dbReference type="SUPFAM" id="SSF52540">
    <property type="entry name" value="P-loop containing nucleoside triphosphate hydrolases"/>
    <property type="match status" value="1"/>
</dbReference>
<feature type="compositionally biased region" description="Low complexity" evidence="9">
    <location>
        <begin position="136"/>
        <end position="159"/>
    </location>
</feature>
<evidence type="ECO:0000256" key="8">
    <source>
        <dbReference type="ARBA" id="ARBA00023235"/>
    </source>
</evidence>
<dbReference type="Gene3D" id="3.40.50.300">
    <property type="entry name" value="P-loop containing nucleotide triphosphate hydrolases"/>
    <property type="match status" value="3"/>
</dbReference>
<dbReference type="InterPro" id="IPR002464">
    <property type="entry name" value="DNA/RNA_helicase_DEAH_CS"/>
</dbReference>
<gene>
    <name evidence="11" type="ORF">CBR_g12297</name>
</gene>
<dbReference type="GO" id="GO:1990918">
    <property type="term" value="P:double-strand break repair involved in meiotic recombination"/>
    <property type="evidence" value="ECO:0007669"/>
    <property type="project" value="TreeGrafter"/>
</dbReference>
<evidence type="ECO:0000313" key="12">
    <source>
        <dbReference type="Proteomes" id="UP000265515"/>
    </source>
</evidence>
<dbReference type="GO" id="GO:0003677">
    <property type="term" value="F:DNA binding"/>
    <property type="evidence" value="ECO:0007669"/>
    <property type="project" value="InterPro"/>
</dbReference>
<dbReference type="STRING" id="69332.A0A388KRV3"/>
<feature type="region of interest" description="Disordered" evidence="9">
    <location>
        <begin position="1"/>
        <end position="48"/>
    </location>
</feature>
<evidence type="ECO:0000256" key="2">
    <source>
        <dbReference type="ARBA" id="ARBA00022741"/>
    </source>
</evidence>
<feature type="compositionally biased region" description="Gly residues" evidence="9">
    <location>
        <begin position="192"/>
        <end position="207"/>
    </location>
</feature>
<feature type="region of interest" description="Disordered" evidence="9">
    <location>
        <begin position="1045"/>
        <end position="1083"/>
    </location>
</feature>
<feature type="domain" description="Helicase ATP-binding" evidence="10">
    <location>
        <begin position="61"/>
        <end position="757"/>
    </location>
</feature>
<dbReference type="Gramene" id="GBG72728">
    <property type="protein sequence ID" value="GBG72728"/>
    <property type="gene ID" value="CBR_g12297"/>
</dbReference>
<evidence type="ECO:0000313" key="11">
    <source>
        <dbReference type="EMBL" id="GBG72728.1"/>
    </source>
</evidence>
<organism evidence="11 12">
    <name type="scientific">Chara braunii</name>
    <name type="common">Braun's stonewort</name>
    <dbReference type="NCBI Taxonomy" id="69332"/>
    <lineage>
        <taxon>Eukaryota</taxon>
        <taxon>Viridiplantae</taxon>
        <taxon>Streptophyta</taxon>
        <taxon>Charophyceae</taxon>
        <taxon>Charales</taxon>
        <taxon>Characeae</taxon>
        <taxon>Chara</taxon>
    </lineage>
</organism>
<keyword evidence="6" id="KW-0408">Iron</keyword>
<dbReference type="SMART" id="SM00488">
    <property type="entry name" value="DEXDc2"/>
    <property type="match status" value="1"/>
</dbReference>
<keyword evidence="8" id="KW-0413">Isomerase</keyword>
<proteinExistence type="predicted"/>
<feature type="compositionally biased region" description="Pro residues" evidence="9">
    <location>
        <begin position="125"/>
        <end position="135"/>
    </location>
</feature>
<dbReference type="GO" id="GO:0051536">
    <property type="term" value="F:iron-sulfur cluster binding"/>
    <property type="evidence" value="ECO:0007669"/>
    <property type="project" value="UniProtKB-KW"/>
</dbReference>
<keyword evidence="5" id="KW-0067">ATP-binding</keyword>
<evidence type="ECO:0000256" key="7">
    <source>
        <dbReference type="ARBA" id="ARBA00023014"/>
    </source>
</evidence>
<dbReference type="InterPro" id="IPR014013">
    <property type="entry name" value="Helic_SF1/SF2_ATP-bd_DinG/Rad3"/>
</dbReference>
<dbReference type="PANTHER" id="PTHR11472">
    <property type="entry name" value="DNA REPAIR DEAD HELICASE RAD3/XP-D SUBFAMILY MEMBER"/>
    <property type="match status" value="1"/>
</dbReference>
<keyword evidence="3" id="KW-0378">Hydrolase</keyword>
<protein>
    <recommendedName>
        <fullName evidence="10">Helicase ATP-binding domain-containing protein</fullName>
    </recommendedName>
</protein>
<keyword evidence="12" id="KW-1185">Reference proteome</keyword>
<dbReference type="Proteomes" id="UP000265515">
    <property type="component" value="Unassembled WGS sequence"/>
</dbReference>
<dbReference type="PROSITE" id="PS51193">
    <property type="entry name" value="HELICASE_ATP_BIND_2"/>
    <property type="match status" value="1"/>
</dbReference>
<evidence type="ECO:0000256" key="6">
    <source>
        <dbReference type="ARBA" id="ARBA00023004"/>
    </source>
</evidence>
<dbReference type="Pfam" id="PF13307">
    <property type="entry name" value="Helicase_C_2"/>
    <property type="match status" value="1"/>
</dbReference>
<comment type="caution">
    <text evidence="11">The sequence shown here is derived from an EMBL/GenBank/DDBJ whole genome shotgun (WGS) entry which is preliminary data.</text>
</comment>
<dbReference type="GO" id="GO:0003678">
    <property type="term" value="F:DNA helicase activity"/>
    <property type="evidence" value="ECO:0007669"/>
    <property type="project" value="InterPro"/>
</dbReference>
<evidence type="ECO:0000259" key="10">
    <source>
        <dbReference type="PROSITE" id="PS51193"/>
    </source>
</evidence>
<evidence type="ECO:0000256" key="4">
    <source>
        <dbReference type="ARBA" id="ARBA00022806"/>
    </source>
</evidence>
<feature type="region of interest" description="Disordered" evidence="9">
    <location>
        <begin position="122"/>
        <end position="282"/>
    </location>
</feature>
<dbReference type="InterPro" id="IPR006555">
    <property type="entry name" value="ATP-dep_Helicase_C"/>
</dbReference>
<evidence type="ECO:0000256" key="1">
    <source>
        <dbReference type="ARBA" id="ARBA00022723"/>
    </source>
</evidence>
<dbReference type="InterPro" id="IPR027417">
    <property type="entry name" value="P-loop_NTPase"/>
</dbReference>